<proteinExistence type="predicted"/>
<comment type="caution">
    <text evidence="3">The sequence shown here is derived from an EMBL/GenBank/DDBJ whole genome shotgun (WGS) entry which is preliminary data.</text>
</comment>
<keyword evidence="1" id="KW-0812">Transmembrane</keyword>
<feature type="signal peptide" evidence="2">
    <location>
        <begin position="1"/>
        <end position="19"/>
    </location>
</feature>
<evidence type="ECO:0000256" key="1">
    <source>
        <dbReference type="SAM" id="Phobius"/>
    </source>
</evidence>
<keyword evidence="1" id="KW-1133">Transmembrane helix</keyword>
<keyword evidence="1" id="KW-0472">Membrane</keyword>
<evidence type="ECO:0000256" key="2">
    <source>
        <dbReference type="SAM" id="SignalP"/>
    </source>
</evidence>
<dbReference type="EMBL" id="CAJNOK010011111">
    <property type="protein sequence ID" value="CAF1132345.1"/>
    <property type="molecule type" value="Genomic_DNA"/>
</dbReference>
<sequence>MSLLPFYIFSLCFIKSIELNNIHNTNNNNLFESDFCRYGYIISHCCQTTGDTQILKTFKQLEIYTKSCVINSIIGHSLRFPNNGTLIENNCTMALNLYLPGHIDINGYISSTINNGTIIDPQIIDFILMRSFIFSIFFNAALPFPDAQYMGDLFMRYCSTTQLVYDDQGLNECAINIRNNHLHNDTKFEFIIKRLTNNDDRFSYKQSRIRSLNEISDCASNKKPLLSITQIQQHQGRFYPNSGIQVTLNNRLLFIIIGIIIIIFIH</sequence>
<accession>A0A8S2EFP4</accession>
<organism evidence="3 5">
    <name type="scientific">Didymodactylos carnosus</name>
    <dbReference type="NCBI Taxonomy" id="1234261"/>
    <lineage>
        <taxon>Eukaryota</taxon>
        <taxon>Metazoa</taxon>
        <taxon>Spiralia</taxon>
        <taxon>Gnathifera</taxon>
        <taxon>Rotifera</taxon>
        <taxon>Eurotatoria</taxon>
        <taxon>Bdelloidea</taxon>
        <taxon>Philodinida</taxon>
        <taxon>Philodinidae</taxon>
        <taxon>Didymodactylos</taxon>
    </lineage>
</organism>
<dbReference type="EMBL" id="CAJOBA010022485">
    <property type="protein sequence ID" value="CAF3917038.1"/>
    <property type="molecule type" value="Genomic_DNA"/>
</dbReference>
<reference evidence="3" key="1">
    <citation type="submission" date="2021-02" db="EMBL/GenBank/DDBJ databases">
        <authorList>
            <person name="Nowell W R."/>
        </authorList>
    </citation>
    <scope>NUCLEOTIDE SEQUENCE</scope>
</reference>
<evidence type="ECO:0000313" key="3">
    <source>
        <dbReference type="EMBL" id="CAF1132345.1"/>
    </source>
</evidence>
<feature type="chain" id="PRO_5036273446" description="Transmembrane protein" evidence="2">
    <location>
        <begin position="20"/>
        <end position="266"/>
    </location>
</feature>
<evidence type="ECO:0000313" key="4">
    <source>
        <dbReference type="EMBL" id="CAF3917038.1"/>
    </source>
</evidence>
<dbReference type="Proteomes" id="UP000682733">
    <property type="component" value="Unassembled WGS sequence"/>
</dbReference>
<evidence type="ECO:0000313" key="5">
    <source>
        <dbReference type="Proteomes" id="UP000677228"/>
    </source>
</evidence>
<evidence type="ECO:0008006" key="6">
    <source>
        <dbReference type="Google" id="ProtNLM"/>
    </source>
</evidence>
<dbReference type="AlphaFoldDB" id="A0A8S2EFP4"/>
<name>A0A8S2EFP4_9BILA</name>
<gene>
    <name evidence="3" type="ORF">OVA965_LOCUS20717</name>
    <name evidence="4" type="ORF">TMI583_LOCUS21182</name>
</gene>
<keyword evidence="2" id="KW-0732">Signal</keyword>
<dbReference type="Proteomes" id="UP000677228">
    <property type="component" value="Unassembled WGS sequence"/>
</dbReference>
<protein>
    <recommendedName>
        <fullName evidence="6">Transmembrane protein</fullName>
    </recommendedName>
</protein>
<feature type="transmembrane region" description="Helical" evidence="1">
    <location>
        <begin position="248"/>
        <end position="265"/>
    </location>
</feature>